<protein>
    <submittedName>
        <fullName evidence="4">NAD(P)H-dependent FMN reductase</fullName>
    </submittedName>
</protein>
<dbReference type="Pfam" id="PF03358">
    <property type="entry name" value="FMN_red"/>
    <property type="match status" value="1"/>
</dbReference>
<dbReference type="EMBL" id="RCDA01000001">
    <property type="protein sequence ID" value="RLK50642.1"/>
    <property type="molecule type" value="Genomic_DNA"/>
</dbReference>
<comment type="caution">
    <text evidence="4">The sequence shown here is derived from an EMBL/GenBank/DDBJ whole genome shotgun (WGS) entry which is preliminary data.</text>
</comment>
<feature type="domain" description="NADPH-dependent FMN reductase-like" evidence="3">
    <location>
        <begin position="7"/>
        <end position="159"/>
    </location>
</feature>
<reference evidence="4 5" key="1">
    <citation type="submission" date="2018-10" db="EMBL/GenBank/DDBJ databases">
        <title>Genomic Encyclopedia of Type Strains, Phase IV (KMG-IV): sequencing the most valuable type-strain genomes for metagenomic binning, comparative biology and taxonomic classification.</title>
        <authorList>
            <person name="Goeker M."/>
        </authorList>
    </citation>
    <scope>NUCLEOTIDE SEQUENCE [LARGE SCALE GENOMIC DNA]</scope>
    <source>
        <strain evidence="4 5">DSM 12769</strain>
    </source>
</reference>
<evidence type="ECO:0000256" key="2">
    <source>
        <dbReference type="ARBA" id="ARBA00022643"/>
    </source>
</evidence>
<dbReference type="InterPro" id="IPR050712">
    <property type="entry name" value="NAD(P)H-dep_reductase"/>
</dbReference>
<keyword evidence="2" id="KW-0288">FMN</keyword>
<name>A0A498C4V9_9GAMM</name>
<evidence type="ECO:0000313" key="5">
    <source>
        <dbReference type="Proteomes" id="UP000275461"/>
    </source>
</evidence>
<dbReference type="InterPro" id="IPR005025">
    <property type="entry name" value="FMN_Rdtase-like_dom"/>
</dbReference>
<proteinExistence type="predicted"/>
<dbReference type="Gene3D" id="3.40.50.360">
    <property type="match status" value="1"/>
</dbReference>
<comment type="cofactor">
    <cofactor evidence="1">
        <name>FMN</name>
        <dbReference type="ChEBI" id="CHEBI:58210"/>
    </cofactor>
</comment>
<accession>A0A498C4V9</accession>
<keyword evidence="2" id="KW-0285">Flavoprotein</keyword>
<dbReference type="Proteomes" id="UP000275461">
    <property type="component" value="Unassembled WGS sequence"/>
</dbReference>
<keyword evidence="5" id="KW-1185">Reference proteome</keyword>
<dbReference type="OrthoDB" id="9812295at2"/>
<dbReference type="RefSeq" id="WP_121441116.1">
    <property type="nucleotide sequence ID" value="NZ_RCDA01000001.1"/>
</dbReference>
<dbReference type="PANTHER" id="PTHR30543:SF21">
    <property type="entry name" value="NAD(P)H-DEPENDENT FMN REDUCTASE LOT6"/>
    <property type="match status" value="1"/>
</dbReference>
<dbReference type="PANTHER" id="PTHR30543">
    <property type="entry name" value="CHROMATE REDUCTASE"/>
    <property type="match status" value="1"/>
</dbReference>
<evidence type="ECO:0000259" key="3">
    <source>
        <dbReference type="Pfam" id="PF03358"/>
    </source>
</evidence>
<organism evidence="4 5">
    <name type="scientific">Alkalispirillum mobile</name>
    <dbReference type="NCBI Taxonomy" id="85925"/>
    <lineage>
        <taxon>Bacteria</taxon>
        <taxon>Pseudomonadati</taxon>
        <taxon>Pseudomonadota</taxon>
        <taxon>Gammaproteobacteria</taxon>
        <taxon>Chromatiales</taxon>
        <taxon>Ectothiorhodospiraceae</taxon>
        <taxon>Alkalispirillum</taxon>
    </lineage>
</organism>
<dbReference type="AlphaFoldDB" id="A0A498C4V9"/>
<dbReference type="GO" id="GO:0016491">
    <property type="term" value="F:oxidoreductase activity"/>
    <property type="evidence" value="ECO:0007669"/>
    <property type="project" value="InterPro"/>
</dbReference>
<dbReference type="GO" id="GO:0010181">
    <property type="term" value="F:FMN binding"/>
    <property type="evidence" value="ECO:0007669"/>
    <property type="project" value="TreeGrafter"/>
</dbReference>
<evidence type="ECO:0000256" key="1">
    <source>
        <dbReference type="ARBA" id="ARBA00001917"/>
    </source>
</evidence>
<sequence>MDQLPNRILVFAGSARSGSFNKRLARLAAGRVEAAGGQATFIDLRDYPIPLYDGDLEREQGIPAPARHLKDVLAEHSGLIVVSPEYNGFITPLLKNTLDWLSRPDGDQDGLALFRNRVGCVLSASPGGLGGMRSLALARQLLTNLGVTVLPDQLAVPGAAKAFTDDGELADSGARERLDQICHRLVETLDRLNPPAGR</sequence>
<dbReference type="GO" id="GO:0005829">
    <property type="term" value="C:cytosol"/>
    <property type="evidence" value="ECO:0007669"/>
    <property type="project" value="TreeGrafter"/>
</dbReference>
<dbReference type="SUPFAM" id="SSF52218">
    <property type="entry name" value="Flavoproteins"/>
    <property type="match status" value="1"/>
</dbReference>
<dbReference type="InterPro" id="IPR029039">
    <property type="entry name" value="Flavoprotein-like_sf"/>
</dbReference>
<evidence type="ECO:0000313" key="4">
    <source>
        <dbReference type="EMBL" id="RLK50642.1"/>
    </source>
</evidence>
<gene>
    <name evidence="4" type="ORF">DFR31_0548</name>
</gene>